<evidence type="ECO:0000259" key="1">
    <source>
        <dbReference type="SMART" id="SM01321"/>
    </source>
</evidence>
<dbReference type="RefSeq" id="WP_185694089.1">
    <property type="nucleotide sequence ID" value="NZ_JACHVA010000127.1"/>
</dbReference>
<dbReference type="SMART" id="SM01321">
    <property type="entry name" value="Y1_Tnp"/>
    <property type="match status" value="1"/>
</dbReference>
<comment type="caution">
    <text evidence="2">The sequence shown here is derived from an EMBL/GenBank/DDBJ whole genome shotgun (WGS) entry which is preliminary data.</text>
</comment>
<dbReference type="GO" id="GO:0006313">
    <property type="term" value="P:DNA transposition"/>
    <property type="evidence" value="ECO:0007669"/>
    <property type="project" value="InterPro"/>
</dbReference>
<dbReference type="InterPro" id="IPR052715">
    <property type="entry name" value="RAYT_transposase"/>
</dbReference>
<dbReference type="InterPro" id="IPR002686">
    <property type="entry name" value="Transposase_17"/>
</dbReference>
<organism evidence="2 3">
    <name type="scientific">Puniceicoccus vermicola</name>
    <dbReference type="NCBI Taxonomy" id="388746"/>
    <lineage>
        <taxon>Bacteria</taxon>
        <taxon>Pseudomonadati</taxon>
        <taxon>Verrucomicrobiota</taxon>
        <taxon>Opitutia</taxon>
        <taxon>Puniceicoccales</taxon>
        <taxon>Puniceicoccaceae</taxon>
        <taxon>Puniceicoccus</taxon>
    </lineage>
</organism>
<evidence type="ECO:0000313" key="3">
    <source>
        <dbReference type="Proteomes" id="UP000525652"/>
    </source>
</evidence>
<dbReference type="GO" id="GO:0043565">
    <property type="term" value="F:sequence-specific DNA binding"/>
    <property type="evidence" value="ECO:0007669"/>
    <property type="project" value="TreeGrafter"/>
</dbReference>
<dbReference type="PANTHER" id="PTHR36966">
    <property type="entry name" value="REP-ASSOCIATED TYROSINE TRANSPOSASE"/>
    <property type="match status" value="1"/>
</dbReference>
<reference evidence="2 3" key="1">
    <citation type="submission" date="2020-07" db="EMBL/GenBank/DDBJ databases">
        <authorList>
            <person name="Feng X."/>
        </authorList>
    </citation>
    <scope>NUCLEOTIDE SEQUENCE [LARGE SCALE GENOMIC DNA]</scope>
    <source>
        <strain evidence="2 3">JCM14086</strain>
    </source>
</reference>
<sequence length="196" mass="23506">MFRDTLPHWVVDRGCYAVTLRCHGSLPAEVLFRLREYGEAEEERPPSSEVYEQRQRHLFRILETYLDQGTGFAPFTDSTLARICSEWLRTYDEDGLRFSDWSVMPNHLHLITQPLFCDSCETFRTIWVRFKMRASHLLNQNLSRTGKVWQRSWFDRWIRTPTELAHWQNYVESNPAKTRLCQQSQDWPGNSNYRKR</sequence>
<name>A0A7X1B0N7_9BACT</name>
<dbReference type="SUPFAM" id="SSF143422">
    <property type="entry name" value="Transposase IS200-like"/>
    <property type="match status" value="1"/>
</dbReference>
<accession>A0A7X1B0N7</accession>
<dbReference type="PANTHER" id="PTHR36966:SF1">
    <property type="entry name" value="REP-ASSOCIATED TYROSINE TRANSPOSASE"/>
    <property type="match status" value="1"/>
</dbReference>
<dbReference type="Proteomes" id="UP000525652">
    <property type="component" value="Unassembled WGS sequence"/>
</dbReference>
<dbReference type="Gene3D" id="3.30.70.1290">
    <property type="entry name" value="Transposase IS200-like"/>
    <property type="match status" value="1"/>
</dbReference>
<keyword evidence="3" id="KW-1185">Reference proteome</keyword>
<feature type="domain" description="Transposase IS200-like" evidence="1">
    <location>
        <begin position="11"/>
        <end position="174"/>
    </location>
</feature>
<dbReference type="EMBL" id="JACHVA010000127">
    <property type="protein sequence ID" value="MBC2603460.1"/>
    <property type="molecule type" value="Genomic_DNA"/>
</dbReference>
<dbReference type="AlphaFoldDB" id="A0A7X1B0N7"/>
<proteinExistence type="predicted"/>
<protein>
    <submittedName>
        <fullName evidence="2">Transposase</fullName>
    </submittedName>
</protein>
<dbReference type="InterPro" id="IPR036515">
    <property type="entry name" value="Transposase_17_sf"/>
</dbReference>
<evidence type="ECO:0000313" key="2">
    <source>
        <dbReference type="EMBL" id="MBC2603460.1"/>
    </source>
</evidence>
<gene>
    <name evidence="2" type="ORF">H5P30_16880</name>
</gene>
<dbReference type="GO" id="GO:0004803">
    <property type="term" value="F:transposase activity"/>
    <property type="evidence" value="ECO:0007669"/>
    <property type="project" value="InterPro"/>
</dbReference>